<dbReference type="Proteomes" id="UP001285263">
    <property type="component" value="Unassembled WGS sequence"/>
</dbReference>
<evidence type="ECO:0000256" key="2">
    <source>
        <dbReference type="ARBA" id="ARBA00009810"/>
    </source>
</evidence>
<keyword evidence="3 14" id="KW-0813">Transport</keyword>
<dbReference type="Pfam" id="PF00593">
    <property type="entry name" value="TonB_dep_Rec_b-barrel"/>
    <property type="match status" value="1"/>
</dbReference>
<evidence type="ECO:0000256" key="4">
    <source>
        <dbReference type="ARBA" id="ARBA00022452"/>
    </source>
</evidence>
<dbReference type="NCBIfam" id="TIGR01783">
    <property type="entry name" value="TonB-siderophor"/>
    <property type="match status" value="1"/>
</dbReference>
<dbReference type="RefSeq" id="WP_320422414.1">
    <property type="nucleotide sequence ID" value="NZ_JAXCLA010000003.1"/>
</dbReference>
<evidence type="ECO:0000256" key="16">
    <source>
        <dbReference type="SAM" id="SignalP"/>
    </source>
</evidence>
<keyword evidence="6 14" id="KW-0812">Transmembrane</keyword>
<evidence type="ECO:0000256" key="15">
    <source>
        <dbReference type="RuleBase" id="RU003357"/>
    </source>
</evidence>
<dbReference type="Gene3D" id="2.170.130.10">
    <property type="entry name" value="TonB-dependent receptor, plug domain"/>
    <property type="match status" value="1"/>
</dbReference>
<protein>
    <submittedName>
        <fullName evidence="19">Catecholate siderophore receptor Fiu</fullName>
    </submittedName>
</protein>
<gene>
    <name evidence="19" type="ORF">SNE35_08245</name>
</gene>
<dbReference type="PANTHER" id="PTHR32552:SF89">
    <property type="entry name" value="CATECHOLATE SIDEROPHORE RECEPTOR FIU"/>
    <property type="match status" value="1"/>
</dbReference>
<evidence type="ECO:0000256" key="9">
    <source>
        <dbReference type="ARBA" id="ARBA00023065"/>
    </source>
</evidence>
<keyword evidence="5" id="KW-0410">Iron transport</keyword>
<dbReference type="InterPro" id="IPR010105">
    <property type="entry name" value="TonB_sidphr_rcpt"/>
</dbReference>
<evidence type="ECO:0000313" key="20">
    <source>
        <dbReference type="Proteomes" id="UP001285263"/>
    </source>
</evidence>
<evidence type="ECO:0000313" key="19">
    <source>
        <dbReference type="EMBL" id="MDY0744493.1"/>
    </source>
</evidence>
<proteinExistence type="inferred from homology"/>
<evidence type="ECO:0000256" key="13">
    <source>
        <dbReference type="ARBA" id="ARBA00023237"/>
    </source>
</evidence>
<keyword evidence="8" id="KW-0408">Iron</keyword>
<evidence type="ECO:0000256" key="12">
    <source>
        <dbReference type="ARBA" id="ARBA00023170"/>
    </source>
</evidence>
<comment type="caution">
    <text evidence="19">The sequence shown here is derived from an EMBL/GenBank/DDBJ whole genome shotgun (WGS) entry which is preliminary data.</text>
</comment>
<dbReference type="Gene3D" id="2.40.170.20">
    <property type="entry name" value="TonB-dependent receptor, beta-barrel domain"/>
    <property type="match status" value="1"/>
</dbReference>
<keyword evidence="10 15" id="KW-0798">TonB box</keyword>
<keyword evidence="12 19" id="KW-0675">Receptor</keyword>
<feature type="signal peptide" evidence="16">
    <location>
        <begin position="1"/>
        <end position="31"/>
    </location>
</feature>
<dbReference type="EMBL" id="JAXCLA010000003">
    <property type="protein sequence ID" value="MDY0744493.1"/>
    <property type="molecule type" value="Genomic_DNA"/>
</dbReference>
<keyword evidence="20" id="KW-1185">Reference proteome</keyword>
<sequence length="771" mass="81973">MSFIKSRKHAAAAPALAALAASLGAPLLAHAADTAKPTDALPTIKATADADVPYKSDVSSNTKYTAPLLNTPQTIQVIPEQVLREQNATNLTEALRNTPGVSTFFLGENGSTNTGDAIYMRGYDASSSIFVDGIRDIASVSRDTFNLGSVEVIKGPAGTDVGRSSPTGYINLITKKPTLENALSGNLGFGSASFKRGTVDVNRVLDVESGIALRLNAVVQDNGVAGRDEIKNKRWGIAPSLAIGLGTDTRIYLDAVHIKQDNIPDGGVPTIGLPGFTTPDTTRPYISSAPRVDPSNFYGTSSDFDNVKSDMLTARIEHDLKNGFKLTNTARYGRTAEQYMLTSWTAATANLKTPSQTDFSTWTIARSSPTNKDQINTIIADQLNFSGEVKTGGIKHSLSIGAEISDEKQQTWGYYGSAATVYNVPGITNTGSWTAANLYNPDPNATGYTRLRNGSVTQGSTTTVGAYLFDTIEITPQWLLSAGLRADHYSTDYYATTLVTATTATAIAGTYTPTSLTLSDWLYTGKIGLVYKPVENGSIYVDYATGAQPPGGSSFALAAGGSGNSANRTDFAPQKTKTYEIGTKWDLLDKTLTVTGALYRTDVLNQVVQDPTSLLYYQTGKQRVQGVEIGLVGQITKAWGVSLGLTTMDTKIVSGPAVTKDGSAVLAYTPKNAFTAWTTYDVGSGVTLGLGALHNGALHRGTDSAIGTPALVDGYTIYNAMASYKINRNITMQLNVTNLFDKDYIAAINKSGYRYTPGSPRAAQLTASMDY</sequence>
<dbReference type="InterPro" id="IPR039426">
    <property type="entry name" value="TonB-dep_rcpt-like"/>
</dbReference>
<comment type="subcellular location">
    <subcellularLocation>
        <location evidence="1 14">Cell outer membrane</location>
        <topology evidence="1 14">Multi-pass membrane protein</topology>
    </subcellularLocation>
</comment>
<evidence type="ECO:0000256" key="14">
    <source>
        <dbReference type="PROSITE-ProRule" id="PRU01360"/>
    </source>
</evidence>
<evidence type="ECO:0000256" key="1">
    <source>
        <dbReference type="ARBA" id="ARBA00004571"/>
    </source>
</evidence>
<evidence type="ECO:0000259" key="17">
    <source>
        <dbReference type="Pfam" id="PF00593"/>
    </source>
</evidence>
<keyword evidence="13 14" id="KW-0998">Cell outer membrane</keyword>
<comment type="similarity">
    <text evidence="2 14 15">Belongs to the TonB-dependent receptor family.</text>
</comment>
<evidence type="ECO:0000259" key="18">
    <source>
        <dbReference type="Pfam" id="PF07715"/>
    </source>
</evidence>
<dbReference type="InterPro" id="IPR000531">
    <property type="entry name" value="Beta-barrel_TonB"/>
</dbReference>
<evidence type="ECO:0000256" key="10">
    <source>
        <dbReference type="ARBA" id="ARBA00023077"/>
    </source>
</evidence>
<evidence type="ECO:0000256" key="6">
    <source>
        <dbReference type="ARBA" id="ARBA00022692"/>
    </source>
</evidence>
<name>A0ABU5DDY7_9BURK</name>
<reference evidence="19 20" key="1">
    <citation type="submission" date="2023-11" db="EMBL/GenBank/DDBJ databases">
        <title>Paucibacter sp. nov., isolated from fresh soil in Korea.</title>
        <authorList>
            <person name="Le N.T.T."/>
        </authorList>
    </citation>
    <scope>NUCLEOTIDE SEQUENCE [LARGE SCALE GENOMIC DNA]</scope>
    <source>
        <strain evidence="19 20">R3-3</strain>
    </source>
</reference>
<feature type="chain" id="PRO_5046040476" evidence="16">
    <location>
        <begin position="32"/>
        <end position="771"/>
    </location>
</feature>
<feature type="domain" description="TonB-dependent receptor plug" evidence="18">
    <location>
        <begin position="68"/>
        <end position="168"/>
    </location>
</feature>
<dbReference type="InterPro" id="IPR036942">
    <property type="entry name" value="Beta-barrel_TonB_sf"/>
</dbReference>
<evidence type="ECO:0000256" key="3">
    <source>
        <dbReference type="ARBA" id="ARBA00022448"/>
    </source>
</evidence>
<dbReference type="CDD" id="cd01347">
    <property type="entry name" value="ligand_gated_channel"/>
    <property type="match status" value="1"/>
</dbReference>
<dbReference type="Pfam" id="PF07715">
    <property type="entry name" value="Plug"/>
    <property type="match status" value="1"/>
</dbReference>
<dbReference type="PANTHER" id="PTHR32552">
    <property type="entry name" value="FERRICHROME IRON RECEPTOR-RELATED"/>
    <property type="match status" value="1"/>
</dbReference>
<dbReference type="PROSITE" id="PS52016">
    <property type="entry name" value="TONB_DEPENDENT_REC_3"/>
    <property type="match status" value="1"/>
</dbReference>
<organism evidence="19 20">
    <name type="scientific">Roseateles agri</name>
    <dbReference type="NCBI Taxonomy" id="3098619"/>
    <lineage>
        <taxon>Bacteria</taxon>
        <taxon>Pseudomonadati</taxon>
        <taxon>Pseudomonadota</taxon>
        <taxon>Betaproteobacteria</taxon>
        <taxon>Burkholderiales</taxon>
        <taxon>Sphaerotilaceae</taxon>
        <taxon>Roseateles</taxon>
    </lineage>
</organism>
<dbReference type="InterPro" id="IPR012910">
    <property type="entry name" value="Plug_dom"/>
</dbReference>
<dbReference type="NCBIfam" id="NF007349">
    <property type="entry name" value="PRK09840.1"/>
    <property type="match status" value="1"/>
</dbReference>
<feature type="domain" description="TonB-dependent receptor-like beta-barrel" evidence="17">
    <location>
        <begin position="278"/>
        <end position="739"/>
    </location>
</feature>
<keyword evidence="11 14" id="KW-0472">Membrane</keyword>
<evidence type="ECO:0000256" key="8">
    <source>
        <dbReference type="ARBA" id="ARBA00023004"/>
    </source>
</evidence>
<accession>A0ABU5DDY7</accession>
<dbReference type="SUPFAM" id="SSF56935">
    <property type="entry name" value="Porins"/>
    <property type="match status" value="1"/>
</dbReference>
<evidence type="ECO:0000256" key="11">
    <source>
        <dbReference type="ARBA" id="ARBA00023136"/>
    </source>
</evidence>
<evidence type="ECO:0000256" key="5">
    <source>
        <dbReference type="ARBA" id="ARBA00022496"/>
    </source>
</evidence>
<evidence type="ECO:0000256" key="7">
    <source>
        <dbReference type="ARBA" id="ARBA00022729"/>
    </source>
</evidence>
<keyword evidence="7 16" id="KW-0732">Signal</keyword>
<dbReference type="InterPro" id="IPR037066">
    <property type="entry name" value="Plug_dom_sf"/>
</dbReference>
<keyword evidence="4 14" id="KW-1134">Transmembrane beta strand</keyword>
<keyword evidence="9" id="KW-0406">Ion transport</keyword>